<dbReference type="PANTHER" id="PTHR12649">
    <property type="entry name" value="PEPTIDYL-TRNA HYDROLASE 2"/>
    <property type="match status" value="1"/>
</dbReference>
<gene>
    <name evidence="6" type="ORF">PhCBS80983_g05243</name>
</gene>
<dbReference type="SUPFAM" id="SSF102462">
    <property type="entry name" value="Peptidyl-tRNA hydrolase II"/>
    <property type="match status" value="1"/>
</dbReference>
<dbReference type="Gene3D" id="3.40.1490.10">
    <property type="entry name" value="Bit1"/>
    <property type="match status" value="1"/>
</dbReference>
<dbReference type="NCBIfam" id="NF003314">
    <property type="entry name" value="PRK04322.1"/>
    <property type="match status" value="1"/>
</dbReference>
<evidence type="ECO:0000256" key="1">
    <source>
        <dbReference type="ARBA" id="ARBA00013260"/>
    </source>
</evidence>
<sequence>MSPLHSILDTLSRGHPQLVIPCLCAGLAGVAAGAVAQRVWTKRQVHLRPTSEPGSKDILLQPQDARSGSELESESEGDEDSEEEGDEESSDDEGSGQRHHKMVLVVRTDLGMGKGKMAAQCCHAAVAAISTARRRTPAVLRRYTRYGAAKVALKCGSEKELLDLHSKARAAGLVAEYIEDAGRTQIPEGSRTVLAIGPAPIGDVDSITGHLKLL</sequence>
<name>A0A507DUY4_9FUNG</name>
<comment type="catalytic activity">
    <reaction evidence="4">
        <text>an N-acyl-L-alpha-aminoacyl-tRNA + H2O = an N-acyl-L-amino acid + a tRNA + H(+)</text>
        <dbReference type="Rhea" id="RHEA:54448"/>
        <dbReference type="Rhea" id="RHEA-COMP:10123"/>
        <dbReference type="Rhea" id="RHEA-COMP:13883"/>
        <dbReference type="ChEBI" id="CHEBI:15377"/>
        <dbReference type="ChEBI" id="CHEBI:15378"/>
        <dbReference type="ChEBI" id="CHEBI:59874"/>
        <dbReference type="ChEBI" id="CHEBI:78442"/>
        <dbReference type="ChEBI" id="CHEBI:138191"/>
        <dbReference type="EC" id="3.1.1.29"/>
    </reaction>
</comment>
<dbReference type="EMBL" id="QEAQ01000105">
    <property type="protein sequence ID" value="TPX55533.1"/>
    <property type="molecule type" value="Genomic_DNA"/>
</dbReference>
<feature type="compositionally biased region" description="Acidic residues" evidence="5">
    <location>
        <begin position="71"/>
        <end position="94"/>
    </location>
</feature>
<dbReference type="NCBIfam" id="TIGR00283">
    <property type="entry name" value="arch_pth2"/>
    <property type="match status" value="1"/>
</dbReference>
<keyword evidence="7" id="KW-1185">Reference proteome</keyword>
<dbReference type="EC" id="3.1.1.29" evidence="1"/>
<comment type="similarity">
    <text evidence="3">Belongs to the PTH2 family.</text>
</comment>
<dbReference type="Pfam" id="PF01981">
    <property type="entry name" value="PTH2"/>
    <property type="match status" value="1"/>
</dbReference>
<evidence type="ECO:0000313" key="7">
    <source>
        <dbReference type="Proteomes" id="UP000318582"/>
    </source>
</evidence>
<feature type="region of interest" description="Disordered" evidence="5">
    <location>
        <begin position="46"/>
        <end position="100"/>
    </location>
</feature>
<proteinExistence type="inferred from homology"/>
<accession>A0A507DUY4</accession>
<dbReference type="FunFam" id="3.40.1490.10:FF:000001">
    <property type="entry name" value="Peptidyl-tRNA hydrolase 2"/>
    <property type="match status" value="1"/>
</dbReference>
<dbReference type="InterPro" id="IPR002833">
    <property type="entry name" value="PTH2"/>
</dbReference>
<reference evidence="6 7" key="1">
    <citation type="journal article" date="2019" name="Sci. Rep.">
        <title>Comparative genomics of chytrid fungi reveal insights into the obligate biotrophic and pathogenic lifestyle of Synchytrium endobioticum.</title>
        <authorList>
            <person name="van de Vossenberg B.T.L.H."/>
            <person name="Warris S."/>
            <person name="Nguyen H.D.T."/>
            <person name="van Gent-Pelzer M.P.E."/>
            <person name="Joly D.L."/>
            <person name="van de Geest H.C."/>
            <person name="Bonants P.J.M."/>
            <person name="Smith D.S."/>
            <person name="Levesque C.A."/>
            <person name="van der Lee T.A.J."/>
        </authorList>
    </citation>
    <scope>NUCLEOTIDE SEQUENCE [LARGE SCALE GENOMIC DNA]</scope>
    <source>
        <strain evidence="6 7">CBS 809.83</strain>
    </source>
</reference>
<protein>
    <recommendedName>
        <fullName evidence="1">peptidyl-tRNA hydrolase</fullName>
        <ecNumber evidence="1">3.1.1.29</ecNumber>
    </recommendedName>
</protein>
<evidence type="ECO:0000256" key="5">
    <source>
        <dbReference type="SAM" id="MobiDB-lite"/>
    </source>
</evidence>
<evidence type="ECO:0000256" key="2">
    <source>
        <dbReference type="ARBA" id="ARBA00022801"/>
    </source>
</evidence>
<dbReference type="Proteomes" id="UP000318582">
    <property type="component" value="Unassembled WGS sequence"/>
</dbReference>
<dbReference type="STRING" id="109895.A0A507DUY4"/>
<evidence type="ECO:0000313" key="6">
    <source>
        <dbReference type="EMBL" id="TPX55533.1"/>
    </source>
</evidence>
<dbReference type="AlphaFoldDB" id="A0A507DUY4"/>
<evidence type="ECO:0000256" key="4">
    <source>
        <dbReference type="ARBA" id="ARBA00048707"/>
    </source>
</evidence>
<keyword evidence="2" id="KW-0378">Hydrolase</keyword>
<comment type="caution">
    <text evidence="6">The sequence shown here is derived from an EMBL/GenBank/DDBJ whole genome shotgun (WGS) entry which is preliminary data.</text>
</comment>
<dbReference type="PANTHER" id="PTHR12649:SF11">
    <property type="entry name" value="PEPTIDYL-TRNA HYDROLASE 2, MITOCHONDRIAL"/>
    <property type="match status" value="1"/>
</dbReference>
<dbReference type="CDD" id="cd02430">
    <property type="entry name" value="PTH2"/>
    <property type="match status" value="1"/>
</dbReference>
<dbReference type="InterPro" id="IPR023476">
    <property type="entry name" value="Pep_tRNA_hydro_II_dom_sf"/>
</dbReference>
<dbReference type="GO" id="GO:0004045">
    <property type="term" value="F:peptidyl-tRNA hydrolase activity"/>
    <property type="evidence" value="ECO:0007669"/>
    <property type="project" value="UniProtKB-EC"/>
</dbReference>
<organism evidence="6 7">
    <name type="scientific">Powellomyces hirtus</name>
    <dbReference type="NCBI Taxonomy" id="109895"/>
    <lineage>
        <taxon>Eukaryota</taxon>
        <taxon>Fungi</taxon>
        <taxon>Fungi incertae sedis</taxon>
        <taxon>Chytridiomycota</taxon>
        <taxon>Chytridiomycota incertae sedis</taxon>
        <taxon>Chytridiomycetes</taxon>
        <taxon>Spizellomycetales</taxon>
        <taxon>Powellomycetaceae</taxon>
        <taxon>Powellomyces</taxon>
    </lineage>
</organism>
<evidence type="ECO:0000256" key="3">
    <source>
        <dbReference type="ARBA" id="ARBA00038050"/>
    </source>
</evidence>
<dbReference type="GO" id="GO:0005829">
    <property type="term" value="C:cytosol"/>
    <property type="evidence" value="ECO:0007669"/>
    <property type="project" value="TreeGrafter"/>
</dbReference>